<dbReference type="GO" id="GO:0016020">
    <property type="term" value="C:membrane"/>
    <property type="evidence" value="ECO:0007669"/>
    <property type="project" value="UniProtKB-SubCell"/>
</dbReference>
<evidence type="ECO:0000256" key="2">
    <source>
        <dbReference type="ARBA" id="ARBA00022692"/>
    </source>
</evidence>
<dbReference type="OrthoDB" id="6134459at2759"/>
<dbReference type="GO" id="GO:0007166">
    <property type="term" value="P:cell surface receptor signaling pathway"/>
    <property type="evidence" value="ECO:0007669"/>
    <property type="project" value="InterPro"/>
</dbReference>
<gene>
    <name evidence="7" type="ORF">PACLA_8A005591</name>
</gene>
<feature type="compositionally biased region" description="Polar residues" evidence="5">
    <location>
        <begin position="126"/>
        <end position="138"/>
    </location>
</feature>
<evidence type="ECO:0000313" key="8">
    <source>
        <dbReference type="Proteomes" id="UP001152795"/>
    </source>
</evidence>
<dbReference type="InterPro" id="IPR017981">
    <property type="entry name" value="GPCR_2-like_7TM"/>
</dbReference>
<feature type="transmembrane region" description="Helical" evidence="6">
    <location>
        <begin position="786"/>
        <end position="805"/>
    </location>
</feature>
<keyword evidence="2 6" id="KW-0812">Transmembrane</keyword>
<feature type="transmembrane region" description="Helical" evidence="6">
    <location>
        <begin position="613"/>
        <end position="634"/>
    </location>
</feature>
<evidence type="ECO:0000256" key="6">
    <source>
        <dbReference type="SAM" id="Phobius"/>
    </source>
</evidence>
<comment type="caution">
    <text evidence="7">The sequence shown here is derived from an EMBL/GenBank/DDBJ whole genome shotgun (WGS) entry which is preliminary data.</text>
</comment>
<accession>A0A7D9L2T4</accession>
<feature type="compositionally biased region" description="Basic and acidic residues" evidence="5">
    <location>
        <begin position="76"/>
        <end position="96"/>
    </location>
</feature>
<dbReference type="GO" id="GO:0004930">
    <property type="term" value="F:G protein-coupled receptor activity"/>
    <property type="evidence" value="ECO:0007669"/>
    <property type="project" value="InterPro"/>
</dbReference>
<dbReference type="InterPro" id="IPR000832">
    <property type="entry name" value="GPCR_2_secretin-like"/>
</dbReference>
<evidence type="ECO:0000256" key="1">
    <source>
        <dbReference type="ARBA" id="ARBA00004141"/>
    </source>
</evidence>
<name>A0A7D9L2T4_PARCT</name>
<dbReference type="PANTHER" id="PTHR45902:SF1">
    <property type="entry name" value="LATROPHILIN RECEPTOR-LIKE PROTEIN A"/>
    <property type="match status" value="1"/>
</dbReference>
<sequence>MGRGFSFRLLYRVVFFFFCLNLACFYHGGGSEYDRREDKTEPNKLKDEFKGKPLNVDVSLEQDERVSNLTENAKQIDGEDTKKKTDLSKMARKETVTKTLGSERLQKSPELHFSTSSPPEVKVPSKESTTISHSNGTKWQNHGSIDILPLENRILQLQDWRGTAKRETLPSTTQHLRNRREIDAISESKVSPTECSNSTFTIKYEDEYKVWNNFSMLYQSHTYYFYMYRVTDDGLQVCNSSDPLVQQRWLNFIVSEKRMMASQHCNAFVDGFYVTNYTLFKNFTVFFHPTEQSFTRRDYGVIFGHFAICSAKVSLSCNDGLIKVKYDEQYNVFKNFSLFYNNTMYDYREYRFGNDSLEMCAFNDSRVQALWRTRNSWEKFKEVYKCYRCYYLLYYIMTKQFTVYSAYNSQYFTRNDYALIDSKLCICREKFKPESTEYTQEDLLKCNDSIINIKYDDEYKVWDNFSILYKNNVYDYTEYRVLNDSIKICNSSDNDVRNIWKERNKYVKQWMHYKSCNKLTYVEYYRGYYIVLKDFKVLILETKQVITKYDYGVVEGKFRICDEKLPRVFFLQPLSLADIAPLCALALSIISLMLLLIVYCMLPELRALPGLNLMSLSFAFLLWLTYNVVYVTLYRRVGTVSKFPCARLVITAKFLTYSILMNAAVNIHVLRKTFCGNILLKSDVNKWKRFLKYSLFSWGVPVIITIVYIVLVKKDVLKLYHHIIYGCVIGNIPDWLAITKEYGLPGCLLLYNIVMFIYTAYRLRQKLKASSSIAQKSNMVKTRKTFVLLLKLSTTVAITWLPVIFERYIYFNVHYYIYLALWTVAFLSGVYIGIAFVFTRRNYQLLKKKYVAAKKMPINKIMPVNQ</sequence>
<reference evidence="7" key="1">
    <citation type="submission" date="2020-04" db="EMBL/GenBank/DDBJ databases">
        <authorList>
            <person name="Alioto T."/>
            <person name="Alioto T."/>
            <person name="Gomez Garrido J."/>
        </authorList>
    </citation>
    <scope>NUCLEOTIDE SEQUENCE</scope>
    <source>
        <strain evidence="7">A484AB</strain>
    </source>
</reference>
<dbReference type="InterPro" id="IPR053231">
    <property type="entry name" value="GPCR_LN-TM7"/>
</dbReference>
<keyword evidence="7" id="KW-0675">Receptor</keyword>
<dbReference type="Pfam" id="PF00002">
    <property type="entry name" value="7tm_2"/>
    <property type="match status" value="1"/>
</dbReference>
<comment type="subcellular location">
    <subcellularLocation>
        <location evidence="1">Membrane</location>
        <topology evidence="1">Multi-pass membrane protein</topology>
    </subcellularLocation>
</comment>
<dbReference type="Proteomes" id="UP001152795">
    <property type="component" value="Unassembled WGS sequence"/>
</dbReference>
<proteinExistence type="predicted"/>
<organism evidence="7 8">
    <name type="scientific">Paramuricea clavata</name>
    <name type="common">Red gorgonian</name>
    <name type="synonym">Violescent sea-whip</name>
    <dbReference type="NCBI Taxonomy" id="317549"/>
    <lineage>
        <taxon>Eukaryota</taxon>
        <taxon>Metazoa</taxon>
        <taxon>Cnidaria</taxon>
        <taxon>Anthozoa</taxon>
        <taxon>Octocorallia</taxon>
        <taxon>Malacalcyonacea</taxon>
        <taxon>Plexauridae</taxon>
        <taxon>Paramuricea</taxon>
    </lineage>
</organism>
<keyword evidence="4 6" id="KW-0472">Membrane</keyword>
<dbReference type="PANTHER" id="PTHR45902">
    <property type="entry name" value="LATROPHILIN RECEPTOR-LIKE PROTEIN A"/>
    <property type="match status" value="1"/>
</dbReference>
<dbReference type="Gene3D" id="1.20.1070.10">
    <property type="entry name" value="Rhodopsin 7-helix transmembrane proteins"/>
    <property type="match status" value="1"/>
</dbReference>
<feature type="transmembrane region" description="Helical" evidence="6">
    <location>
        <begin position="579"/>
        <end position="601"/>
    </location>
</feature>
<dbReference type="AlphaFoldDB" id="A0A7D9L2T4"/>
<feature type="transmembrane region" description="Helical" evidence="6">
    <location>
        <begin position="742"/>
        <end position="761"/>
    </location>
</feature>
<evidence type="ECO:0000313" key="7">
    <source>
        <dbReference type="EMBL" id="CAB4024664.1"/>
    </source>
</evidence>
<feature type="transmembrane region" description="Helical" evidence="6">
    <location>
        <begin position="817"/>
        <end position="839"/>
    </location>
</feature>
<dbReference type="PROSITE" id="PS50261">
    <property type="entry name" value="G_PROTEIN_RECEP_F2_4"/>
    <property type="match status" value="1"/>
</dbReference>
<feature type="transmembrane region" description="Helical" evidence="6">
    <location>
        <begin position="9"/>
        <end position="29"/>
    </location>
</feature>
<keyword evidence="3 6" id="KW-1133">Transmembrane helix</keyword>
<feature type="transmembrane region" description="Helical" evidence="6">
    <location>
        <begin position="646"/>
        <end position="669"/>
    </location>
</feature>
<evidence type="ECO:0000256" key="3">
    <source>
        <dbReference type="ARBA" id="ARBA00022989"/>
    </source>
</evidence>
<protein>
    <submittedName>
        <fullName evidence="7">G- coupled receptor Mth2</fullName>
    </submittedName>
</protein>
<feature type="transmembrane region" description="Helical" evidence="6">
    <location>
        <begin position="690"/>
        <end position="711"/>
    </location>
</feature>
<evidence type="ECO:0000256" key="5">
    <source>
        <dbReference type="SAM" id="MobiDB-lite"/>
    </source>
</evidence>
<feature type="region of interest" description="Disordered" evidence="5">
    <location>
        <begin position="76"/>
        <end position="138"/>
    </location>
</feature>
<dbReference type="EMBL" id="CACRXK020013160">
    <property type="protein sequence ID" value="CAB4024664.1"/>
    <property type="molecule type" value="Genomic_DNA"/>
</dbReference>
<evidence type="ECO:0000256" key="4">
    <source>
        <dbReference type="ARBA" id="ARBA00023136"/>
    </source>
</evidence>
<keyword evidence="8" id="KW-1185">Reference proteome</keyword>